<dbReference type="Proteomes" id="UP000611629">
    <property type="component" value="Unassembled WGS sequence"/>
</dbReference>
<proteinExistence type="predicted"/>
<comment type="subcellular location">
    <subcellularLocation>
        <location evidence="1">Cytoplasm</location>
    </subcellularLocation>
</comment>
<dbReference type="PANTHER" id="PTHR33677:SF4">
    <property type="entry name" value="COPPER-SENSING TRANSCRIPTIONAL REPRESSOR CSOR"/>
    <property type="match status" value="1"/>
</dbReference>
<gene>
    <name evidence="7" type="ORF">HZF24_10810</name>
</gene>
<sequence>MKADKDQINRLLKTASGQIEGISKMVEENRYCMDISNQILAVQSILKKANNEILKAHMHMCVKQAFREGNEEEKIDEIISLVNKLNKE</sequence>
<dbReference type="PANTHER" id="PTHR33677">
    <property type="entry name" value="TRANSCRIPTIONAL REPRESSOR FRMR-RELATED"/>
    <property type="match status" value="1"/>
</dbReference>
<accession>A0A974BJW1</accession>
<dbReference type="InterPro" id="IPR003735">
    <property type="entry name" value="Metal_Tscrpt_repr"/>
</dbReference>
<evidence type="ECO:0000256" key="2">
    <source>
        <dbReference type="ARBA" id="ARBA00011738"/>
    </source>
</evidence>
<dbReference type="GO" id="GO:0003677">
    <property type="term" value="F:DNA binding"/>
    <property type="evidence" value="ECO:0007669"/>
    <property type="project" value="InterPro"/>
</dbReference>
<evidence type="ECO:0000313" key="8">
    <source>
        <dbReference type="Proteomes" id="UP000611629"/>
    </source>
</evidence>
<protein>
    <recommendedName>
        <fullName evidence="5">Copper-sensing transcriptional repressor CsoR</fullName>
    </recommendedName>
    <alternativeName>
        <fullName evidence="6">Copper-sensitive operon repressor</fullName>
    </alternativeName>
</protein>
<organism evidence="7 8">
    <name type="scientific">Sedimentibacter hydroxybenzoicus DSM 7310</name>
    <dbReference type="NCBI Taxonomy" id="1123245"/>
    <lineage>
        <taxon>Bacteria</taxon>
        <taxon>Bacillati</taxon>
        <taxon>Bacillota</taxon>
        <taxon>Tissierellia</taxon>
        <taxon>Sedimentibacter</taxon>
    </lineage>
</organism>
<dbReference type="RefSeq" id="WP_179238327.1">
    <property type="nucleotide sequence ID" value="NZ_JACBNQ010000011.1"/>
</dbReference>
<evidence type="ECO:0000256" key="6">
    <source>
        <dbReference type="ARBA" id="ARBA00041544"/>
    </source>
</evidence>
<keyword evidence="3" id="KW-0963">Cytoplasm</keyword>
<dbReference type="GO" id="GO:0005737">
    <property type="term" value="C:cytoplasm"/>
    <property type="evidence" value="ECO:0007669"/>
    <property type="project" value="UniProtKB-SubCell"/>
</dbReference>
<comment type="caution">
    <text evidence="7">The sequence shown here is derived from an EMBL/GenBank/DDBJ whole genome shotgun (WGS) entry which is preliminary data.</text>
</comment>
<dbReference type="GO" id="GO:0045892">
    <property type="term" value="P:negative regulation of DNA-templated transcription"/>
    <property type="evidence" value="ECO:0007669"/>
    <property type="project" value="UniProtKB-ARBA"/>
</dbReference>
<dbReference type="GO" id="GO:0046872">
    <property type="term" value="F:metal ion binding"/>
    <property type="evidence" value="ECO:0007669"/>
    <property type="project" value="UniProtKB-KW"/>
</dbReference>
<dbReference type="EMBL" id="JACBNQ010000011">
    <property type="protein sequence ID" value="NYB74625.1"/>
    <property type="molecule type" value="Genomic_DNA"/>
</dbReference>
<dbReference type="Pfam" id="PF02583">
    <property type="entry name" value="Trns_repr_metal"/>
    <property type="match status" value="1"/>
</dbReference>
<evidence type="ECO:0000256" key="1">
    <source>
        <dbReference type="ARBA" id="ARBA00004496"/>
    </source>
</evidence>
<dbReference type="Gene3D" id="1.20.58.1000">
    <property type="entry name" value="Metal-sensitive repressor, helix protomer"/>
    <property type="match status" value="1"/>
</dbReference>
<keyword evidence="4" id="KW-0479">Metal-binding</keyword>
<dbReference type="CDD" id="cd10159">
    <property type="entry name" value="CsoR-like_DUF156_2"/>
    <property type="match status" value="1"/>
</dbReference>
<keyword evidence="8" id="KW-1185">Reference proteome</keyword>
<name>A0A974BJW1_SEDHY</name>
<dbReference type="InterPro" id="IPR038390">
    <property type="entry name" value="Metal_Tscrpt_repr_sf"/>
</dbReference>
<evidence type="ECO:0000313" key="7">
    <source>
        <dbReference type="EMBL" id="NYB74625.1"/>
    </source>
</evidence>
<dbReference type="AlphaFoldDB" id="A0A974BJW1"/>
<reference evidence="7" key="1">
    <citation type="submission" date="2020-07" db="EMBL/GenBank/DDBJ databases">
        <title>Genomic analysis of a strain of Sedimentibacter Hydroxybenzoicus DSM7310.</title>
        <authorList>
            <person name="Ma S."/>
        </authorList>
    </citation>
    <scope>NUCLEOTIDE SEQUENCE</scope>
    <source>
        <strain evidence="7">DSM 7310</strain>
    </source>
</reference>
<comment type="subunit">
    <text evidence="2">Homodimer.</text>
</comment>
<evidence type="ECO:0000256" key="5">
    <source>
        <dbReference type="ARBA" id="ARBA00039938"/>
    </source>
</evidence>
<evidence type="ECO:0000256" key="4">
    <source>
        <dbReference type="ARBA" id="ARBA00022723"/>
    </source>
</evidence>
<evidence type="ECO:0000256" key="3">
    <source>
        <dbReference type="ARBA" id="ARBA00022490"/>
    </source>
</evidence>